<dbReference type="GO" id="GO:0000398">
    <property type="term" value="P:mRNA splicing, via spliceosome"/>
    <property type="evidence" value="ECO:0007669"/>
    <property type="project" value="TreeGrafter"/>
</dbReference>
<keyword evidence="2" id="KW-1185">Reference proteome</keyword>
<dbReference type="Pfam" id="PF07189">
    <property type="entry name" value="SF3b10"/>
    <property type="match status" value="1"/>
</dbReference>
<dbReference type="PANTHER" id="PTHR20978:SF0">
    <property type="entry name" value="SPLICING FACTOR 3B SUBUNIT 5"/>
    <property type="match status" value="1"/>
</dbReference>
<evidence type="ECO:0000313" key="1">
    <source>
        <dbReference type="EMBL" id="EDK42177.1"/>
    </source>
</evidence>
<dbReference type="VEuPathDB" id="FungiDB:LELG_00355"/>
<dbReference type="EMBL" id="CH981524">
    <property type="protein sequence ID" value="EDK42177.1"/>
    <property type="molecule type" value="Genomic_DNA"/>
</dbReference>
<dbReference type="HOGENOM" id="CLU_138804_4_1_1"/>
<dbReference type="PANTHER" id="PTHR20978">
    <property type="entry name" value="SPLICING FACTOR 3B SUBUNIT 5"/>
    <property type="match status" value="1"/>
</dbReference>
<dbReference type="eggNOG" id="ENOG502SDWB">
    <property type="taxonomic scope" value="Eukaryota"/>
</dbReference>
<dbReference type="InParanoid" id="A5DSL9"/>
<evidence type="ECO:0008006" key="3">
    <source>
        <dbReference type="Google" id="ProtNLM"/>
    </source>
</evidence>
<dbReference type="AlphaFoldDB" id="A5DSL9"/>
<dbReference type="OMA" id="EKHQYAL"/>
<dbReference type="Proteomes" id="UP000001996">
    <property type="component" value="Unassembled WGS sequence"/>
</dbReference>
<organism evidence="1 2">
    <name type="scientific">Lodderomyces elongisporus (strain ATCC 11503 / CBS 2605 / JCM 1781 / NBRC 1676 / NRRL YB-4239)</name>
    <name type="common">Yeast</name>
    <name type="synonym">Saccharomyces elongisporus</name>
    <dbReference type="NCBI Taxonomy" id="379508"/>
    <lineage>
        <taxon>Eukaryota</taxon>
        <taxon>Fungi</taxon>
        <taxon>Dikarya</taxon>
        <taxon>Ascomycota</taxon>
        <taxon>Saccharomycotina</taxon>
        <taxon>Pichiomycetes</taxon>
        <taxon>Debaryomycetaceae</taxon>
        <taxon>Candida/Lodderomyces clade</taxon>
        <taxon>Lodderomyces</taxon>
    </lineage>
</organism>
<dbReference type="InterPro" id="IPR009846">
    <property type="entry name" value="SF3b5/RDS3-10"/>
</dbReference>
<name>A5DSL9_LODEL</name>
<dbReference type="OrthoDB" id="274726at2759"/>
<evidence type="ECO:0000313" key="2">
    <source>
        <dbReference type="Proteomes" id="UP000001996"/>
    </source>
</evidence>
<reference evidence="1 2" key="1">
    <citation type="journal article" date="2009" name="Nature">
        <title>Evolution of pathogenicity and sexual reproduction in eight Candida genomes.</title>
        <authorList>
            <person name="Butler G."/>
            <person name="Rasmussen M.D."/>
            <person name="Lin M.F."/>
            <person name="Santos M.A."/>
            <person name="Sakthikumar S."/>
            <person name="Munro C.A."/>
            <person name="Rheinbay E."/>
            <person name="Grabherr M."/>
            <person name="Forche A."/>
            <person name="Reedy J.L."/>
            <person name="Agrafioti I."/>
            <person name="Arnaud M.B."/>
            <person name="Bates S."/>
            <person name="Brown A.J."/>
            <person name="Brunke S."/>
            <person name="Costanzo M.C."/>
            <person name="Fitzpatrick D.A."/>
            <person name="de Groot P.W."/>
            <person name="Harris D."/>
            <person name="Hoyer L.L."/>
            <person name="Hube B."/>
            <person name="Klis F.M."/>
            <person name="Kodira C."/>
            <person name="Lennard N."/>
            <person name="Logue M.E."/>
            <person name="Martin R."/>
            <person name="Neiman A.M."/>
            <person name="Nikolaou E."/>
            <person name="Quail M.A."/>
            <person name="Quinn J."/>
            <person name="Santos M.C."/>
            <person name="Schmitzberger F.F."/>
            <person name="Sherlock G."/>
            <person name="Shah P."/>
            <person name="Silverstein K.A."/>
            <person name="Skrzypek M.S."/>
            <person name="Soll D."/>
            <person name="Staggs R."/>
            <person name="Stansfield I."/>
            <person name="Stumpf M.P."/>
            <person name="Sudbery P.E."/>
            <person name="Srikantha T."/>
            <person name="Zeng Q."/>
            <person name="Berman J."/>
            <person name="Berriman M."/>
            <person name="Heitman J."/>
            <person name="Gow N.A."/>
            <person name="Lorenz M.C."/>
            <person name="Birren B.W."/>
            <person name="Kellis M."/>
            <person name="Cuomo C.A."/>
        </authorList>
    </citation>
    <scope>NUCLEOTIDE SEQUENCE [LARGE SCALE GENOMIC DNA]</scope>
    <source>
        <strain evidence="2">ATCC 11503 / BCRC 21390 / CBS 2605 / JCM 1781 / NBRC 1676 / NRRL YB-4239</strain>
    </source>
</reference>
<dbReference type="GO" id="GO:0071011">
    <property type="term" value="C:precatalytic spliceosome"/>
    <property type="evidence" value="ECO:0007669"/>
    <property type="project" value="TreeGrafter"/>
</dbReference>
<dbReference type="GO" id="GO:0005686">
    <property type="term" value="C:U2 snRNP"/>
    <property type="evidence" value="ECO:0007669"/>
    <property type="project" value="TreeGrafter"/>
</dbReference>
<gene>
    <name evidence="1" type="ORF">LELG_00355</name>
</gene>
<proteinExistence type="predicted"/>
<sequence>MADKIREKHQYALLKSKYDGIGNSDTTSKEFQTTIYNDTFASLAHHKHLLLHNAVIRNEHPELVRQEYLKKLKPMPVEDK</sequence>
<protein>
    <recommendedName>
        <fullName evidence="3">Splicing factor subunit</fullName>
    </recommendedName>
</protein>
<dbReference type="STRING" id="379508.A5DSL9"/>
<accession>A5DSL9</accession>